<dbReference type="PIRSF" id="PIRSF003093">
    <property type="entry name" value="SulA"/>
    <property type="match status" value="1"/>
</dbReference>
<dbReference type="EMBL" id="JAUYVO010000015">
    <property type="protein sequence ID" value="MDP2524178.1"/>
    <property type="molecule type" value="Genomic_DNA"/>
</dbReference>
<dbReference type="Proteomes" id="UP001169862">
    <property type="component" value="Unassembled WGS sequence"/>
</dbReference>
<dbReference type="EMBL" id="JAUOPG010000006">
    <property type="protein sequence ID" value="MDO6453930.1"/>
    <property type="molecule type" value="Genomic_DNA"/>
</dbReference>
<dbReference type="GeneID" id="89455992"/>
<dbReference type="Gene3D" id="3.40.50.300">
    <property type="entry name" value="P-loop containing nucleotide triphosphate hydrolases"/>
    <property type="match status" value="1"/>
</dbReference>
<dbReference type="InterPro" id="IPR027417">
    <property type="entry name" value="P-loop_NTPase"/>
</dbReference>
<dbReference type="SUPFAM" id="SSF52540">
    <property type="entry name" value="P-loop containing nucleoside triphosphate hydrolases"/>
    <property type="match status" value="1"/>
</dbReference>
<keyword evidence="4" id="KW-1185">Reference proteome</keyword>
<evidence type="ECO:0000313" key="2">
    <source>
        <dbReference type="EMBL" id="MDP2524178.1"/>
    </source>
</evidence>
<name>A0AAW7XM82_9GAMM</name>
<organism evidence="1 3">
    <name type="scientific">Neptunomonas phycophila</name>
    <dbReference type="NCBI Taxonomy" id="1572645"/>
    <lineage>
        <taxon>Bacteria</taxon>
        <taxon>Pseudomonadati</taxon>
        <taxon>Pseudomonadota</taxon>
        <taxon>Gammaproteobacteria</taxon>
        <taxon>Oceanospirillales</taxon>
        <taxon>Oceanospirillaceae</taxon>
        <taxon>Neptunomonas</taxon>
    </lineage>
</organism>
<proteinExistence type="predicted"/>
<comment type="caution">
    <text evidence="1">The sequence shown here is derived from an EMBL/GenBank/DDBJ whole genome shotgun (WGS) entry which is preliminary data.</text>
</comment>
<evidence type="ECO:0000313" key="3">
    <source>
        <dbReference type="Proteomes" id="UP001169862"/>
    </source>
</evidence>
<sequence>MHMLIPDNKAVTGIISTQKELGSIRTKLKPRAQQPSDFGKITEIVTQSGDLADMPMLMPLLAQLSHEDRWFAWIAPPINLPKSLLQDAGIDLKKVILLYPDENHSVQQLAEKALSTGTCHAVISWAGDISDDAFQRLEKSARQGASNGILIRRRHAIN</sequence>
<accession>A0AAW7XM82</accession>
<evidence type="ECO:0000313" key="4">
    <source>
        <dbReference type="Proteomes" id="UP001177341"/>
    </source>
</evidence>
<gene>
    <name evidence="1" type="ORF">Q4490_10170</name>
    <name evidence="2" type="ORF">Q8W30_16540</name>
</gene>
<dbReference type="AlphaFoldDB" id="A0AAW7XM82"/>
<dbReference type="InterPro" id="IPR004596">
    <property type="entry name" value="Cell_div_suppressor_SulA"/>
</dbReference>
<dbReference type="GO" id="GO:0009432">
    <property type="term" value="P:SOS response"/>
    <property type="evidence" value="ECO:0007669"/>
    <property type="project" value="InterPro"/>
</dbReference>
<dbReference type="RefSeq" id="WP_246283331.1">
    <property type="nucleotide sequence ID" value="NZ_CAXPFL010000034.1"/>
</dbReference>
<dbReference type="Proteomes" id="UP001177341">
    <property type="component" value="Unassembled WGS sequence"/>
</dbReference>
<dbReference type="GO" id="GO:0051782">
    <property type="term" value="P:negative regulation of cell division"/>
    <property type="evidence" value="ECO:0007669"/>
    <property type="project" value="InterPro"/>
</dbReference>
<reference evidence="1" key="1">
    <citation type="submission" date="2023-07" db="EMBL/GenBank/DDBJ databases">
        <title>Genome content predicts the carbon catabolic preferences of heterotrophic bacteria.</title>
        <authorList>
            <person name="Gralka M."/>
        </authorList>
    </citation>
    <scope>NUCLEOTIDE SEQUENCE</scope>
    <source>
        <strain evidence="2">5G01</strain>
        <strain evidence="1">I2M16</strain>
    </source>
</reference>
<evidence type="ECO:0000313" key="1">
    <source>
        <dbReference type="EMBL" id="MDO6453930.1"/>
    </source>
</evidence>
<dbReference type="Pfam" id="PF03846">
    <property type="entry name" value="SulA"/>
    <property type="match status" value="1"/>
</dbReference>
<protein>
    <submittedName>
        <fullName evidence="1">SulA-like leucine-rich domain-containing protein</fullName>
    </submittedName>
</protein>